<name>A0A1Q2U2P3_9CAUD</name>
<dbReference type="RefSeq" id="YP_009599315.1">
    <property type="nucleotide sequence ID" value="NC_041916.1"/>
</dbReference>
<keyword evidence="2" id="KW-1185">Reference proteome</keyword>
<dbReference type="Proteomes" id="UP000221243">
    <property type="component" value="Segment"/>
</dbReference>
<evidence type="ECO:0000313" key="1">
    <source>
        <dbReference type="EMBL" id="BAW98237.1"/>
    </source>
</evidence>
<evidence type="ECO:0000313" key="2">
    <source>
        <dbReference type="Proteomes" id="UP000221243"/>
    </source>
</evidence>
<reference evidence="1 2" key="1">
    <citation type="submission" date="2017-01" db="EMBL/GenBank/DDBJ databases">
        <title>Complete Genome Sequence of Vibrio Parahaemolyticus Bacteriophage pTD1.</title>
        <authorList>
            <person name="Midorikawa Y."/>
            <person name="Sano M."/>
        </authorList>
    </citation>
    <scope>NUCLEOTIDE SEQUENCE [LARGE SCALE GENOMIC DNA]</scope>
    <source>
        <strain evidence="1">PTD1</strain>
    </source>
</reference>
<protein>
    <submittedName>
        <fullName evidence="1">Uncharacterized protein</fullName>
    </submittedName>
</protein>
<dbReference type="OrthoDB" id="17392at10239"/>
<dbReference type="EMBL" id="AP017972">
    <property type="protein sequence ID" value="BAW98237.1"/>
    <property type="molecule type" value="Genomic_DNA"/>
</dbReference>
<dbReference type="KEGG" id="vg:40075044"/>
<proteinExistence type="predicted"/>
<accession>A0A1Q2U2P3</accession>
<organism evidence="1 2">
    <name type="scientific">Vibrio phage pTD1</name>
    <dbReference type="NCBI Taxonomy" id="1938577"/>
    <lineage>
        <taxon>Viruses</taxon>
        <taxon>Duplodnaviria</taxon>
        <taxon>Heunggongvirae</taxon>
        <taxon>Uroviricota</taxon>
        <taxon>Caudoviricetes</taxon>
        <taxon>Chimalliviridae</taxon>
        <taxon>Gorgonvirinae</taxon>
        <taxon>Tidunavirus</taxon>
        <taxon>Tidunavirus pTD1</taxon>
    </lineage>
</organism>
<sequence>MSNYIQALKEVISKNLPITEQKIIPGFTHQFMLSEESVLPQWSKKVKLEGVVTGLAELNWLLDEKADVEVLHSAGCHHRDSFIEFEEISYTQALDEDQRINIAAERFRKAGVNIESLDDLREAYVNNGMMTKHLTLEACIRESGIESEQQVVLIPRGQTGPNHGCAFTYPGDNGMVLFQHPNLIPLSDNSVVDNLKEGRLKYTPKQVMMTFIKTLIPMNQRLEYFFNEFEPEDENAMDVVKALVEGKEYADIPNINGFFDNTMFESIGREEAIRLIFNIVDCPEYYLSAKLHMTTLFPMTEFAHEVLPYAIYAQFIANRMGALNHSFTLSVDGLVVDEEETNLIDQLISEFDFNIPPATMSIDKDIKLGSHRLTIDDLKLNDYFGN</sequence>
<dbReference type="GeneID" id="40075044"/>